<keyword evidence="2" id="KW-1185">Reference proteome</keyword>
<evidence type="ECO:0000313" key="1">
    <source>
        <dbReference type="EMBL" id="KAK3603574.1"/>
    </source>
</evidence>
<proteinExistence type="predicted"/>
<gene>
    <name evidence="1" type="ORF">CHS0354_028003</name>
</gene>
<protein>
    <submittedName>
        <fullName evidence="1">Uncharacterized protein</fullName>
    </submittedName>
</protein>
<dbReference type="Proteomes" id="UP001195483">
    <property type="component" value="Unassembled WGS sequence"/>
</dbReference>
<organism evidence="1 2">
    <name type="scientific">Potamilus streckersoni</name>
    <dbReference type="NCBI Taxonomy" id="2493646"/>
    <lineage>
        <taxon>Eukaryota</taxon>
        <taxon>Metazoa</taxon>
        <taxon>Spiralia</taxon>
        <taxon>Lophotrochozoa</taxon>
        <taxon>Mollusca</taxon>
        <taxon>Bivalvia</taxon>
        <taxon>Autobranchia</taxon>
        <taxon>Heteroconchia</taxon>
        <taxon>Palaeoheterodonta</taxon>
        <taxon>Unionida</taxon>
        <taxon>Unionoidea</taxon>
        <taxon>Unionidae</taxon>
        <taxon>Ambleminae</taxon>
        <taxon>Lampsilini</taxon>
        <taxon>Potamilus</taxon>
    </lineage>
</organism>
<dbReference type="EMBL" id="JAEAOA010001690">
    <property type="protein sequence ID" value="KAK3603574.1"/>
    <property type="molecule type" value="Genomic_DNA"/>
</dbReference>
<accession>A0AAE0T561</accession>
<name>A0AAE0T561_9BIVA</name>
<sequence>MKASENLYLLREKYCMNPVPLVIVLSYELFTVHTLDTANLQVKLEWEDIMVADLITRNKIIGHNRKKFVPPEHQQEIMFFEQIKLSFLSSCSIEYLTCYENKPVAHAHWAKATIMKEKKVQPPIVDLSSKQKIIEER</sequence>
<reference evidence="1" key="3">
    <citation type="submission" date="2023-05" db="EMBL/GenBank/DDBJ databases">
        <authorList>
            <person name="Smith C.H."/>
        </authorList>
    </citation>
    <scope>NUCLEOTIDE SEQUENCE</scope>
    <source>
        <strain evidence="1">CHS0354</strain>
        <tissue evidence="1">Mantle</tissue>
    </source>
</reference>
<dbReference type="AlphaFoldDB" id="A0AAE0T561"/>
<reference evidence="1" key="1">
    <citation type="journal article" date="2021" name="Genome Biol. Evol.">
        <title>A High-Quality Reference Genome for a Parasitic Bivalve with Doubly Uniparental Inheritance (Bivalvia: Unionida).</title>
        <authorList>
            <person name="Smith C.H."/>
        </authorList>
    </citation>
    <scope>NUCLEOTIDE SEQUENCE</scope>
    <source>
        <strain evidence="1">CHS0354</strain>
    </source>
</reference>
<comment type="caution">
    <text evidence="1">The sequence shown here is derived from an EMBL/GenBank/DDBJ whole genome shotgun (WGS) entry which is preliminary data.</text>
</comment>
<reference evidence="1" key="2">
    <citation type="journal article" date="2021" name="Genome Biol. Evol.">
        <title>Developing a high-quality reference genome for a parasitic bivalve with doubly uniparental inheritance (Bivalvia: Unionida).</title>
        <authorList>
            <person name="Smith C.H."/>
        </authorList>
    </citation>
    <scope>NUCLEOTIDE SEQUENCE</scope>
    <source>
        <strain evidence="1">CHS0354</strain>
        <tissue evidence="1">Mantle</tissue>
    </source>
</reference>
<evidence type="ECO:0000313" key="2">
    <source>
        <dbReference type="Proteomes" id="UP001195483"/>
    </source>
</evidence>